<dbReference type="Pfam" id="PF02589">
    <property type="entry name" value="LUD_dom"/>
    <property type="match status" value="1"/>
</dbReference>
<dbReference type="InterPro" id="IPR024185">
    <property type="entry name" value="FTHF_cligase-like_sf"/>
</dbReference>
<dbReference type="PANTHER" id="PTHR43682:SF1">
    <property type="entry name" value="LACTATE UTILIZATION PROTEIN C"/>
    <property type="match status" value="1"/>
</dbReference>
<dbReference type="InterPro" id="IPR003741">
    <property type="entry name" value="LUD_dom"/>
</dbReference>
<name>A0ABS9UCU1_9BACL</name>
<keyword evidence="3" id="KW-1185">Reference proteome</keyword>
<organism evidence="2 3">
    <name type="scientific">Solibacillus palustris</name>
    <dbReference type="NCBI Taxonomy" id="2908203"/>
    <lineage>
        <taxon>Bacteria</taxon>
        <taxon>Bacillati</taxon>
        <taxon>Bacillota</taxon>
        <taxon>Bacilli</taxon>
        <taxon>Bacillales</taxon>
        <taxon>Caryophanaceae</taxon>
        <taxon>Solibacillus</taxon>
    </lineage>
</organism>
<sequence length="234" mass="26346">MIKQREAFLENIAHQLKRPMRTAVKRPKWKFQPQHDMFKNASSEELVEVLKEQCKNIHTTCLVTNTAELPNVLQSVVEANGGRSIITPKDERFAAFGLTETMTVWASQNIAHYEWNEEQPEENIRQAEQANISITISETTLAESGTAVLYSNKHNGRTMNFLPENVIVLIPKSTIVPRITQAAQLIHQQIEQGERISSCILMMTGPSNSADIEMVLIVGVHGPVKATYIIIEDK</sequence>
<dbReference type="RefSeq" id="WP_241369228.1">
    <property type="nucleotide sequence ID" value="NZ_JAKZFC010000003.1"/>
</dbReference>
<evidence type="ECO:0000313" key="3">
    <source>
        <dbReference type="Proteomes" id="UP001316087"/>
    </source>
</evidence>
<proteinExistence type="predicted"/>
<dbReference type="InterPro" id="IPR037171">
    <property type="entry name" value="NagB/RpiA_transferase-like"/>
</dbReference>
<dbReference type="EMBL" id="JAKZFC010000003">
    <property type="protein sequence ID" value="MCH7322162.1"/>
    <property type="molecule type" value="Genomic_DNA"/>
</dbReference>
<accession>A0ABS9UCU1</accession>
<feature type="domain" description="LUD" evidence="1">
    <location>
        <begin position="48"/>
        <end position="231"/>
    </location>
</feature>
<comment type="caution">
    <text evidence="2">The sequence shown here is derived from an EMBL/GenBank/DDBJ whole genome shotgun (WGS) entry which is preliminary data.</text>
</comment>
<dbReference type="Gene3D" id="3.40.50.10420">
    <property type="entry name" value="NagB/RpiA/CoA transferase-like"/>
    <property type="match status" value="1"/>
</dbReference>
<dbReference type="PANTHER" id="PTHR43682">
    <property type="entry name" value="LACTATE UTILIZATION PROTEIN C"/>
    <property type="match status" value="1"/>
</dbReference>
<dbReference type="Proteomes" id="UP001316087">
    <property type="component" value="Unassembled WGS sequence"/>
</dbReference>
<reference evidence="2 3" key="1">
    <citation type="submission" date="2022-03" db="EMBL/GenBank/DDBJ databases">
        <authorList>
            <person name="Jo J.-H."/>
            <person name="Im W.-T."/>
        </authorList>
    </citation>
    <scope>NUCLEOTIDE SEQUENCE [LARGE SCALE GENOMIC DNA]</scope>
    <source>
        <strain evidence="2 3">MA9</strain>
    </source>
</reference>
<gene>
    <name evidence="2" type="ORF">LZ480_09690</name>
</gene>
<evidence type="ECO:0000259" key="1">
    <source>
        <dbReference type="Pfam" id="PF02589"/>
    </source>
</evidence>
<evidence type="ECO:0000313" key="2">
    <source>
        <dbReference type="EMBL" id="MCH7322162.1"/>
    </source>
</evidence>
<dbReference type="SUPFAM" id="SSF100950">
    <property type="entry name" value="NagB/RpiA/CoA transferase-like"/>
    <property type="match status" value="1"/>
</dbReference>
<protein>
    <submittedName>
        <fullName evidence="2">Lactate utilization protein C</fullName>
    </submittedName>
</protein>